<accession>A0ABR5AFM4</accession>
<name>A0ABR5AFM4_9BACL</name>
<keyword evidence="3" id="KW-1185">Reference proteome</keyword>
<feature type="transmembrane region" description="Helical" evidence="1">
    <location>
        <begin position="67"/>
        <end position="87"/>
    </location>
</feature>
<dbReference type="Proteomes" id="UP000031967">
    <property type="component" value="Unassembled WGS sequence"/>
</dbReference>
<keyword evidence="1" id="KW-0472">Membrane</keyword>
<gene>
    <name evidence="2" type="ORF">SD70_17455</name>
</gene>
<evidence type="ECO:0000313" key="2">
    <source>
        <dbReference type="EMBL" id="KIL39849.1"/>
    </source>
</evidence>
<evidence type="ECO:0000256" key="1">
    <source>
        <dbReference type="SAM" id="Phobius"/>
    </source>
</evidence>
<evidence type="ECO:0008006" key="4">
    <source>
        <dbReference type="Google" id="ProtNLM"/>
    </source>
</evidence>
<proteinExistence type="predicted"/>
<dbReference type="EMBL" id="JXAK01000030">
    <property type="protein sequence ID" value="KIL39849.1"/>
    <property type="molecule type" value="Genomic_DNA"/>
</dbReference>
<feature type="transmembrane region" description="Helical" evidence="1">
    <location>
        <begin position="93"/>
        <end position="111"/>
    </location>
</feature>
<dbReference type="Pfam" id="PF10823">
    <property type="entry name" value="DUF2568"/>
    <property type="match status" value="1"/>
</dbReference>
<protein>
    <recommendedName>
        <fullName evidence="4">DUF2568 domain-containing protein</fullName>
    </recommendedName>
</protein>
<evidence type="ECO:0000313" key="3">
    <source>
        <dbReference type="Proteomes" id="UP000031967"/>
    </source>
</evidence>
<dbReference type="RefSeq" id="WP_041048813.1">
    <property type="nucleotide sequence ID" value="NZ_JXAK01000030.1"/>
</dbReference>
<comment type="caution">
    <text evidence="2">The sequence shown here is derived from an EMBL/GenBank/DDBJ whole genome shotgun (WGS) entry which is preliminary data.</text>
</comment>
<sequence>MIIIESIVLGFFFLLELASLAAFGYWGFHVNAGVAAKIAIGIGAPLVVAIVWGLFLAPKASFSIVPIPARTALKLVVFLLASAALYAAGRSSLAMAMAAAAVVETALVYVLKL</sequence>
<keyword evidence="1" id="KW-1133">Transmembrane helix</keyword>
<organism evidence="2 3">
    <name type="scientific">Gordoniibacillus kamchatkensis</name>
    <dbReference type="NCBI Taxonomy" id="1590651"/>
    <lineage>
        <taxon>Bacteria</taxon>
        <taxon>Bacillati</taxon>
        <taxon>Bacillota</taxon>
        <taxon>Bacilli</taxon>
        <taxon>Bacillales</taxon>
        <taxon>Paenibacillaceae</taxon>
        <taxon>Gordoniibacillus</taxon>
    </lineage>
</organism>
<keyword evidence="1" id="KW-0812">Transmembrane</keyword>
<feature type="transmembrane region" description="Helical" evidence="1">
    <location>
        <begin position="7"/>
        <end position="28"/>
    </location>
</feature>
<dbReference type="InterPro" id="IPR021214">
    <property type="entry name" value="DUF2568"/>
</dbReference>
<reference evidence="2 3" key="1">
    <citation type="submission" date="2014-12" db="EMBL/GenBank/DDBJ databases">
        <title>Draft genome sequence of Paenibacillus kamchatkensis strain B-2647.</title>
        <authorList>
            <person name="Karlyshev A.V."/>
            <person name="Kudryashova E.B."/>
        </authorList>
    </citation>
    <scope>NUCLEOTIDE SEQUENCE [LARGE SCALE GENOMIC DNA]</scope>
    <source>
        <strain evidence="2 3">VKM B-2647</strain>
    </source>
</reference>
<feature type="transmembrane region" description="Helical" evidence="1">
    <location>
        <begin position="34"/>
        <end position="55"/>
    </location>
</feature>